<keyword evidence="2" id="KW-0732">Signal</keyword>
<gene>
    <name evidence="3" type="ORF">PCL_08820</name>
</gene>
<keyword evidence="1" id="KW-0472">Membrane</keyword>
<evidence type="ECO:0000256" key="1">
    <source>
        <dbReference type="SAM" id="Phobius"/>
    </source>
</evidence>
<feature type="transmembrane region" description="Helical" evidence="1">
    <location>
        <begin position="505"/>
        <end position="524"/>
    </location>
</feature>
<protein>
    <submittedName>
        <fullName evidence="3">Uncharacterized protein</fullName>
    </submittedName>
</protein>
<sequence length="544" mass="57796">MKSRFVPGTNFSALALILAALAQGPPTDPTAGGSFAAAKGRGGGCWDAARWEQRLLDGWADAHARTYARTEPRRLLHAEGAPKRPPRACAARGCCRVAGMWALGTRVQGDVCALEVACGLPTSGGCMLVLYVTGGRAWHGMRVGGDGGGVTRVAQARRAVGGARRASRVQEYEGGYSAFGVLLSDEPQQPLGQHLALGRSLHWLCARAEAGTMKDVSVAFCCGVAEGGMMDERRLPGAHGVTRISTANFSLWVCPGMPRCRGGGQVQVADDEEERGSGTARAENNCWRWDWRVAAWALEWRAERPDGASSAAGPPAGQRKALGAGAWGWCIGRSEGGSGPSVAQQLTQILKLEKLRHSSHIIADFGWLASIAVIPTPPHWTERRTVLVGGTVAGMTGSDDSAGAPAVEAPAKSVLGHLHDWGSSSLPPSLLATLITALHARPLQPLPLFIFTPPLLFSSYLNLSGYTTGSAGLTAAWSGLYALLALRRRQGFRSKFSARGLVRGAAIGLGATNCVAGGWVYFMGDFEKDEAERKRRRRWEKKDE</sequence>
<feature type="signal peptide" evidence="2">
    <location>
        <begin position="1"/>
        <end position="22"/>
    </location>
</feature>
<comment type="caution">
    <text evidence="3">The sequence shown here is derived from an EMBL/GenBank/DDBJ whole genome shotgun (WGS) entry which is preliminary data.</text>
</comment>
<keyword evidence="1" id="KW-0812">Transmembrane</keyword>
<accession>A0A2U3EG93</accession>
<reference evidence="3 4" key="1">
    <citation type="journal article" date="2016" name="Front. Microbiol.">
        <title>Genome and transcriptome sequences reveal the specific parasitism of the nematophagous Purpureocillium lilacinum 36-1.</title>
        <authorList>
            <person name="Xie J."/>
            <person name="Li S."/>
            <person name="Mo C."/>
            <person name="Xiao X."/>
            <person name="Peng D."/>
            <person name="Wang G."/>
            <person name="Xiao Y."/>
        </authorList>
    </citation>
    <scope>NUCLEOTIDE SEQUENCE [LARGE SCALE GENOMIC DNA]</scope>
    <source>
        <strain evidence="3 4">36-1</strain>
    </source>
</reference>
<feature type="chain" id="PRO_5015700519" evidence="2">
    <location>
        <begin position="23"/>
        <end position="544"/>
    </location>
</feature>
<feature type="transmembrane region" description="Helical" evidence="1">
    <location>
        <begin position="463"/>
        <end position="484"/>
    </location>
</feature>
<keyword evidence="1" id="KW-1133">Transmembrane helix</keyword>
<evidence type="ECO:0000313" key="3">
    <source>
        <dbReference type="EMBL" id="PWI73544.1"/>
    </source>
</evidence>
<organism evidence="3 4">
    <name type="scientific">Purpureocillium lilacinum</name>
    <name type="common">Paecilomyces lilacinus</name>
    <dbReference type="NCBI Taxonomy" id="33203"/>
    <lineage>
        <taxon>Eukaryota</taxon>
        <taxon>Fungi</taxon>
        <taxon>Dikarya</taxon>
        <taxon>Ascomycota</taxon>
        <taxon>Pezizomycotina</taxon>
        <taxon>Sordariomycetes</taxon>
        <taxon>Hypocreomycetidae</taxon>
        <taxon>Hypocreales</taxon>
        <taxon>Ophiocordycipitaceae</taxon>
        <taxon>Purpureocillium</taxon>
    </lineage>
</organism>
<dbReference type="EMBL" id="LCWV01000004">
    <property type="protein sequence ID" value="PWI73544.1"/>
    <property type="molecule type" value="Genomic_DNA"/>
</dbReference>
<proteinExistence type="predicted"/>
<name>A0A2U3EG93_PURLI</name>
<dbReference type="AlphaFoldDB" id="A0A2U3EG93"/>
<evidence type="ECO:0000256" key="2">
    <source>
        <dbReference type="SAM" id="SignalP"/>
    </source>
</evidence>
<dbReference type="Proteomes" id="UP000245956">
    <property type="component" value="Unassembled WGS sequence"/>
</dbReference>
<evidence type="ECO:0000313" key="4">
    <source>
        <dbReference type="Proteomes" id="UP000245956"/>
    </source>
</evidence>